<proteinExistence type="predicted"/>
<reference evidence="1" key="1">
    <citation type="submission" date="2014-11" db="EMBL/GenBank/DDBJ databases">
        <authorList>
            <person name="Amaro Gonzalez C."/>
        </authorList>
    </citation>
    <scope>NUCLEOTIDE SEQUENCE</scope>
</reference>
<protein>
    <submittedName>
        <fullName evidence="1">Uncharacterized protein</fullName>
    </submittedName>
</protein>
<organism evidence="1">
    <name type="scientific">Anguilla anguilla</name>
    <name type="common">European freshwater eel</name>
    <name type="synonym">Muraena anguilla</name>
    <dbReference type="NCBI Taxonomy" id="7936"/>
    <lineage>
        <taxon>Eukaryota</taxon>
        <taxon>Metazoa</taxon>
        <taxon>Chordata</taxon>
        <taxon>Craniata</taxon>
        <taxon>Vertebrata</taxon>
        <taxon>Euteleostomi</taxon>
        <taxon>Actinopterygii</taxon>
        <taxon>Neopterygii</taxon>
        <taxon>Teleostei</taxon>
        <taxon>Anguilliformes</taxon>
        <taxon>Anguillidae</taxon>
        <taxon>Anguilla</taxon>
    </lineage>
</organism>
<dbReference type="AlphaFoldDB" id="A0A0E9QRE2"/>
<name>A0A0E9QRE2_ANGAN</name>
<sequence length="43" mass="5083">MVRKLECLALLCICSPRITENGRTVKREFEYIDIRTSKGTDWH</sequence>
<accession>A0A0E9QRE2</accession>
<reference evidence="1" key="2">
    <citation type="journal article" date="2015" name="Fish Shellfish Immunol.">
        <title>Early steps in the European eel (Anguilla anguilla)-Vibrio vulnificus interaction in the gills: Role of the RtxA13 toxin.</title>
        <authorList>
            <person name="Callol A."/>
            <person name="Pajuelo D."/>
            <person name="Ebbesson L."/>
            <person name="Teles M."/>
            <person name="MacKenzie S."/>
            <person name="Amaro C."/>
        </authorList>
    </citation>
    <scope>NUCLEOTIDE SEQUENCE</scope>
</reference>
<evidence type="ECO:0000313" key="1">
    <source>
        <dbReference type="EMBL" id="JAH18693.1"/>
    </source>
</evidence>
<dbReference type="EMBL" id="GBXM01089884">
    <property type="protein sequence ID" value="JAH18693.1"/>
    <property type="molecule type" value="Transcribed_RNA"/>
</dbReference>